<feature type="compositionally biased region" description="Low complexity" evidence="10">
    <location>
        <begin position="448"/>
        <end position="465"/>
    </location>
</feature>
<dbReference type="InterPro" id="IPR052253">
    <property type="entry name" value="CR1/CR2-DNA-binding_regulator"/>
</dbReference>
<dbReference type="InterPro" id="IPR013087">
    <property type="entry name" value="Znf_C2H2_type"/>
</dbReference>
<name>A0A210QMU1_MIZYE</name>
<dbReference type="Gene3D" id="2.30.30.140">
    <property type="match status" value="1"/>
</dbReference>
<dbReference type="AlphaFoldDB" id="A0A210QMU1"/>
<evidence type="ECO:0000256" key="2">
    <source>
        <dbReference type="ARBA" id="ARBA00022723"/>
    </source>
</evidence>
<evidence type="ECO:0000256" key="10">
    <source>
        <dbReference type="SAM" id="MobiDB-lite"/>
    </source>
</evidence>
<dbReference type="SMART" id="SM00333">
    <property type="entry name" value="TUDOR"/>
    <property type="match status" value="1"/>
</dbReference>
<keyword evidence="5" id="KW-0805">Transcription regulation</keyword>
<feature type="compositionally biased region" description="Polar residues" evidence="10">
    <location>
        <begin position="410"/>
        <end position="429"/>
    </location>
</feature>
<feature type="region of interest" description="Disordered" evidence="10">
    <location>
        <begin position="159"/>
        <end position="195"/>
    </location>
</feature>
<evidence type="ECO:0000313" key="12">
    <source>
        <dbReference type="EMBL" id="OWF50054.1"/>
    </source>
</evidence>
<evidence type="ECO:0000256" key="8">
    <source>
        <dbReference type="ARBA" id="ARBA00023242"/>
    </source>
</evidence>
<feature type="compositionally biased region" description="Polar residues" evidence="10">
    <location>
        <begin position="212"/>
        <end position="229"/>
    </location>
</feature>
<protein>
    <submittedName>
        <fullName evidence="12">Zinc finger protein 395</fullName>
    </submittedName>
</protein>
<dbReference type="SMART" id="SM01366">
    <property type="entry name" value="c-clamp"/>
    <property type="match status" value="1"/>
</dbReference>
<organism evidence="12 13">
    <name type="scientific">Mizuhopecten yessoensis</name>
    <name type="common">Japanese scallop</name>
    <name type="synonym">Patinopecten yessoensis</name>
    <dbReference type="NCBI Taxonomy" id="6573"/>
    <lineage>
        <taxon>Eukaryota</taxon>
        <taxon>Metazoa</taxon>
        <taxon>Spiralia</taxon>
        <taxon>Lophotrochozoa</taxon>
        <taxon>Mollusca</taxon>
        <taxon>Bivalvia</taxon>
        <taxon>Autobranchia</taxon>
        <taxon>Pteriomorphia</taxon>
        <taxon>Pectinida</taxon>
        <taxon>Pectinoidea</taxon>
        <taxon>Pectinidae</taxon>
        <taxon>Mizuhopecten</taxon>
    </lineage>
</organism>
<keyword evidence="6" id="KW-0238">DNA-binding</keyword>
<keyword evidence="8" id="KW-0539">Nucleus</keyword>
<dbReference type="Pfam" id="PF15997">
    <property type="entry name" value="DUF4772"/>
    <property type="match status" value="1"/>
</dbReference>
<keyword evidence="7" id="KW-0804">Transcription</keyword>
<dbReference type="GO" id="GO:0000978">
    <property type="term" value="F:RNA polymerase II cis-regulatory region sequence-specific DNA binding"/>
    <property type="evidence" value="ECO:0007669"/>
    <property type="project" value="TreeGrafter"/>
</dbReference>
<evidence type="ECO:0000256" key="9">
    <source>
        <dbReference type="PROSITE-ProRule" id="PRU00042"/>
    </source>
</evidence>
<comment type="caution">
    <text evidence="12">The sequence shown here is derived from an EMBL/GenBank/DDBJ whole genome shotgun (WGS) entry which is preliminary data.</text>
</comment>
<evidence type="ECO:0000259" key="11">
    <source>
        <dbReference type="PROSITE" id="PS50157"/>
    </source>
</evidence>
<evidence type="ECO:0000256" key="6">
    <source>
        <dbReference type="ARBA" id="ARBA00023125"/>
    </source>
</evidence>
<keyword evidence="2" id="KW-0479">Metal-binding</keyword>
<dbReference type="InterPro" id="IPR002999">
    <property type="entry name" value="Tudor"/>
</dbReference>
<dbReference type="EMBL" id="NEDP02002776">
    <property type="protein sequence ID" value="OWF50054.1"/>
    <property type="molecule type" value="Genomic_DNA"/>
</dbReference>
<dbReference type="SUPFAM" id="SSF63748">
    <property type="entry name" value="Tudor/PWWP/MBT"/>
    <property type="match status" value="1"/>
</dbReference>
<keyword evidence="4" id="KW-0862">Zinc</keyword>
<evidence type="ECO:0000256" key="3">
    <source>
        <dbReference type="ARBA" id="ARBA00022771"/>
    </source>
</evidence>
<evidence type="ECO:0000256" key="5">
    <source>
        <dbReference type="ARBA" id="ARBA00023015"/>
    </source>
</evidence>
<dbReference type="PROSITE" id="PS50157">
    <property type="entry name" value="ZINC_FINGER_C2H2_2"/>
    <property type="match status" value="1"/>
</dbReference>
<accession>A0A210QMU1</accession>
<feature type="compositionally biased region" description="Polar residues" evidence="10">
    <location>
        <begin position="438"/>
        <end position="447"/>
    </location>
</feature>
<sequence>MMFGNRRLAKRSIIGTKICAIWQDGRYYPGTIQNHPAEGDLFREQKYTVRFDDGYQRDVNVSDIMGPGFNNVSSLTLKHGQKVYLTLNGREVQGSVAEHNRSQDEVIVIVPTVSGDGIELIRKIDDLRLMESRKSARLVDQATDYSKLADLNVQGDKKRAVSHVIDVPSKSQRYRRPSSDDEDRDGTQTEENDVEMMDETIAAMVLTSLSCSPQSPKFQSSQLTDLTNKSPAPLSSSVASSGFHSERSDPSPPLSGNLSESAPAASGSWFFGSYPKDEGLVLEENDDEDDDVENLEPKRKRIESHGYEGHKKTVFKCTWKKCNKIHNTVSSIEAHVRTAHLGLSESDSNFLDHEEEFYYTEIEVTMDHVTEKFSDMCTSSPPEPTGFDFGRPIPDHDYQKKEHRQNVGNMFASSVPSGGFQPLTSSGSLPITMPQIKRSLSWQNNNTSSSPGLSMSPSVRSSKPSPQERLQQHQAQSPKSHLFSSHKKPRSEVRKCRKVYGMENRDMWCTQCKWKKACSRFSD</sequence>
<dbReference type="STRING" id="6573.A0A210QMU1"/>
<feature type="region of interest" description="Disordered" evidence="10">
    <location>
        <begin position="410"/>
        <end position="490"/>
    </location>
</feature>
<feature type="region of interest" description="Disordered" evidence="10">
    <location>
        <begin position="212"/>
        <end position="262"/>
    </location>
</feature>
<evidence type="ECO:0000256" key="7">
    <source>
        <dbReference type="ARBA" id="ARBA00023163"/>
    </source>
</evidence>
<dbReference type="GO" id="GO:0008270">
    <property type="term" value="F:zinc ion binding"/>
    <property type="evidence" value="ECO:0007669"/>
    <property type="project" value="UniProtKB-KW"/>
</dbReference>
<reference evidence="12 13" key="1">
    <citation type="journal article" date="2017" name="Nat. Ecol. Evol.">
        <title>Scallop genome provides insights into evolution of bilaterian karyotype and development.</title>
        <authorList>
            <person name="Wang S."/>
            <person name="Zhang J."/>
            <person name="Jiao W."/>
            <person name="Li J."/>
            <person name="Xun X."/>
            <person name="Sun Y."/>
            <person name="Guo X."/>
            <person name="Huan P."/>
            <person name="Dong B."/>
            <person name="Zhang L."/>
            <person name="Hu X."/>
            <person name="Sun X."/>
            <person name="Wang J."/>
            <person name="Zhao C."/>
            <person name="Wang Y."/>
            <person name="Wang D."/>
            <person name="Huang X."/>
            <person name="Wang R."/>
            <person name="Lv J."/>
            <person name="Li Y."/>
            <person name="Zhang Z."/>
            <person name="Liu B."/>
            <person name="Lu W."/>
            <person name="Hui Y."/>
            <person name="Liang J."/>
            <person name="Zhou Z."/>
            <person name="Hou R."/>
            <person name="Li X."/>
            <person name="Liu Y."/>
            <person name="Li H."/>
            <person name="Ning X."/>
            <person name="Lin Y."/>
            <person name="Zhao L."/>
            <person name="Xing Q."/>
            <person name="Dou J."/>
            <person name="Li Y."/>
            <person name="Mao J."/>
            <person name="Guo H."/>
            <person name="Dou H."/>
            <person name="Li T."/>
            <person name="Mu C."/>
            <person name="Jiang W."/>
            <person name="Fu Q."/>
            <person name="Fu X."/>
            <person name="Miao Y."/>
            <person name="Liu J."/>
            <person name="Yu Q."/>
            <person name="Li R."/>
            <person name="Liao H."/>
            <person name="Li X."/>
            <person name="Kong Y."/>
            <person name="Jiang Z."/>
            <person name="Chourrout D."/>
            <person name="Li R."/>
            <person name="Bao Z."/>
        </authorList>
    </citation>
    <scope>NUCLEOTIDE SEQUENCE [LARGE SCALE GENOMIC DNA]</scope>
    <source>
        <strain evidence="12 13">PY_sf001</strain>
    </source>
</reference>
<dbReference type="InterPro" id="IPR031940">
    <property type="entry name" value="DUF4772"/>
</dbReference>
<feature type="compositionally biased region" description="Acidic residues" evidence="10">
    <location>
        <begin position="180"/>
        <end position="195"/>
    </location>
</feature>
<dbReference type="GO" id="GO:0005634">
    <property type="term" value="C:nucleus"/>
    <property type="evidence" value="ECO:0007669"/>
    <property type="project" value="UniProtKB-SubCell"/>
</dbReference>
<feature type="compositionally biased region" description="Low complexity" evidence="10">
    <location>
        <begin position="230"/>
        <end position="241"/>
    </location>
</feature>
<keyword evidence="13" id="KW-1185">Reference proteome</keyword>
<feature type="compositionally biased region" description="Polar residues" evidence="10">
    <location>
        <begin position="468"/>
        <end position="483"/>
    </location>
</feature>
<keyword evidence="3 9" id="KW-0863">Zinc-finger</keyword>
<feature type="domain" description="C2H2-type" evidence="11">
    <location>
        <begin position="315"/>
        <end position="345"/>
    </location>
</feature>
<comment type="subcellular location">
    <subcellularLocation>
        <location evidence="1">Nucleus</location>
    </subcellularLocation>
</comment>
<proteinExistence type="predicted"/>
<gene>
    <name evidence="12" type="ORF">KP79_PYT23492</name>
</gene>
<evidence type="ECO:0000256" key="4">
    <source>
        <dbReference type="ARBA" id="ARBA00022833"/>
    </source>
</evidence>
<dbReference type="OrthoDB" id="5950721at2759"/>
<dbReference type="GO" id="GO:0003700">
    <property type="term" value="F:DNA-binding transcription factor activity"/>
    <property type="evidence" value="ECO:0007669"/>
    <property type="project" value="TreeGrafter"/>
</dbReference>
<dbReference type="PANTHER" id="PTHR13006:SF9">
    <property type="entry name" value="GLUCOSE TRANSPORTER 4 ENHANCER FACTOR, ISOFORM G"/>
    <property type="match status" value="1"/>
</dbReference>
<evidence type="ECO:0000313" key="13">
    <source>
        <dbReference type="Proteomes" id="UP000242188"/>
    </source>
</evidence>
<dbReference type="Proteomes" id="UP000242188">
    <property type="component" value="Unassembled WGS sequence"/>
</dbReference>
<dbReference type="PANTHER" id="PTHR13006">
    <property type="entry name" value="PAPILLOMAVIRUS REGULATORY FACTOR PRF-1"/>
    <property type="match status" value="1"/>
</dbReference>
<evidence type="ECO:0000256" key="1">
    <source>
        <dbReference type="ARBA" id="ARBA00004123"/>
    </source>
</evidence>
<dbReference type="GO" id="GO:0006357">
    <property type="term" value="P:regulation of transcription by RNA polymerase II"/>
    <property type="evidence" value="ECO:0007669"/>
    <property type="project" value="TreeGrafter"/>
</dbReference>
<dbReference type="CDD" id="cd20383">
    <property type="entry name" value="Tudor_53BP1"/>
    <property type="match status" value="1"/>
</dbReference>